<feature type="domain" description="AAA+ ATPase" evidence="5">
    <location>
        <begin position="141"/>
        <end position="279"/>
    </location>
</feature>
<evidence type="ECO:0000256" key="1">
    <source>
        <dbReference type="ARBA" id="ARBA00010378"/>
    </source>
</evidence>
<dbReference type="EMBL" id="BPQF01000016">
    <property type="protein sequence ID" value="GJD40905.1"/>
    <property type="molecule type" value="Genomic_DNA"/>
</dbReference>
<dbReference type="EMBL" id="LR743504">
    <property type="protein sequence ID" value="CAA2105333.1"/>
    <property type="molecule type" value="Genomic_DNA"/>
</dbReference>
<keyword evidence="9" id="KW-1185">Reference proteome</keyword>
<dbReference type="GO" id="GO:0016887">
    <property type="term" value="F:ATP hydrolysis activity"/>
    <property type="evidence" value="ECO:0007669"/>
    <property type="project" value="InterPro"/>
</dbReference>
<dbReference type="Gene3D" id="1.10.8.60">
    <property type="match status" value="1"/>
</dbReference>
<organism evidence="7">
    <name type="scientific">Methylobacterium bullatum</name>
    <dbReference type="NCBI Taxonomy" id="570505"/>
    <lineage>
        <taxon>Bacteria</taxon>
        <taxon>Pseudomonadati</taxon>
        <taxon>Pseudomonadota</taxon>
        <taxon>Alphaproteobacteria</taxon>
        <taxon>Hyphomicrobiales</taxon>
        <taxon>Methylobacteriaceae</taxon>
        <taxon>Methylobacterium</taxon>
    </lineage>
</organism>
<dbReference type="PANTHER" id="PTHR43392">
    <property type="entry name" value="AAA-TYPE ATPASE FAMILY PROTEIN / ANKYRIN REPEAT FAMILY PROTEIN"/>
    <property type="match status" value="1"/>
</dbReference>
<dbReference type="InterPro" id="IPR041627">
    <property type="entry name" value="AAA_lid_6"/>
</dbReference>
<keyword evidence="3" id="KW-0067">ATP-binding</keyword>
<evidence type="ECO:0000256" key="4">
    <source>
        <dbReference type="SAM" id="Phobius"/>
    </source>
</evidence>
<dbReference type="InterPro" id="IPR027417">
    <property type="entry name" value="P-loop_NTPase"/>
</dbReference>
<dbReference type="InterPro" id="IPR000641">
    <property type="entry name" value="CbxX/CfxQ"/>
</dbReference>
<keyword evidence="4" id="KW-1133">Transmembrane helix</keyword>
<dbReference type="Pfam" id="PF17866">
    <property type="entry name" value="AAA_lid_6"/>
    <property type="match status" value="1"/>
</dbReference>
<dbReference type="InterPro" id="IPR003959">
    <property type="entry name" value="ATPase_AAA_core"/>
</dbReference>
<dbReference type="PRINTS" id="PR00819">
    <property type="entry name" value="CBXCFQXSUPER"/>
</dbReference>
<proteinExistence type="inferred from homology"/>
<accession>A0A679JV62</accession>
<dbReference type="AlphaFoldDB" id="A0A679JV62"/>
<keyword evidence="4" id="KW-0812">Transmembrane</keyword>
<reference evidence="7" key="2">
    <citation type="submission" date="2019-12" db="EMBL/GenBank/DDBJ databases">
        <authorList>
            <person name="Cremers G."/>
        </authorList>
    </citation>
    <scope>NUCLEOTIDE SEQUENCE</scope>
    <source>
        <strain evidence="6">Mbul1</strain>
        <strain evidence="7">Mbul2</strain>
        <plasmid evidence="7">1</plasmid>
    </source>
</reference>
<keyword evidence="7" id="KW-0614">Plasmid</keyword>
<evidence type="ECO:0000313" key="6">
    <source>
        <dbReference type="EMBL" id="CAA2105333.1"/>
    </source>
</evidence>
<sequence>MSKSAIIPFVISGLLVAILTPLLMSTEYGPVAWWNAAGSELRWQAAIGSAAALFAALGLVVTATAARRAEAGLGQPAGGLSLPRLLFAPRRIVEARSPEEVIATLEGMVGLAPVKREVNALIARLELEQRRRAEGLPVSAISQHMIFTGPPGVGKTEVARAIGEIFRALNVLRRGHLVEVDRAGLVAGYVGQTAAKTLEKCQEALDGVLFIDEAYTLAGGAGGDFGKEAIDTLLKFMEDNRDRIIVIVAGYTNDMRRFIDTNPGLAGRFTKTIEFPPYKPKELCEILRRMAARQQFALPEGFEAALTPWLAQRSRSDDWSNAREMRTLLEKAREAQAARVALEGGDMRRLEIVDLLFAIGEDA</sequence>
<keyword evidence="4" id="KW-0472">Membrane</keyword>
<feature type="transmembrane region" description="Helical" evidence="4">
    <location>
        <begin position="43"/>
        <end position="66"/>
    </location>
</feature>
<comment type="similarity">
    <text evidence="1">Belongs to the CbxX/CfxQ family.</text>
</comment>
<dbReference type="InterPro" id="IPR003593">
    <property type="entry name" value="AAA+_ATPase"/>
</dbReference>
<reference evidence="8" key="3">
    <citation type="submission" date="2021-08" db="EMBL/GenBank/DDBJ databases">
        <authorList>
            <person name="Tani A."/>
            <person name="Ola A."/>
            <person name="Ogura Y."/>
            <person name="Katsura K."/>
            <person name="Hayashi T."/>
        </authorList>
    </citation>
    <scope>NUCLEOTIDE SEQUENCE</scope>
    <source>
        <strain evidence="8">DSM 21893</strain>
    </source>
</reference>
<dbReference type="EMBL" id="LR743510">
    <property type="protein sequence ID" value="CAA2138822.1"/>
    <property type="molecule type" value="Genomic_DNA"/>
</dbReference>
<evidence type="ECO:0000313" key="7">
    <source>
        <dbReference type="EMBL" id="CAA2138822.1"/>
    </source>
</evidence>
<feature type="transmembrane region" description="Helical" evidence="4">
    <location>
        <begin position="5"/>
        <end position="23"/>
    </location>
</feature>
<dbReference type="RefSeq" id="WP_018043945.1">
    <property type="nucleotide sequence ID" value="NZ_BPQF01000016.1"/>
</dbReference>
<evidence type="ECO:0000256" key="3">
    <source>
        <dbReference type="ARBA" id="ARBA00022840"/>
    </source>
</evidence>
<evidence type="ECO:0000313" key="9">
    <source>
        <dbReference type="Proteomes" id="UP001055307"/>
    </source>
</evidence>
<evidence type="ECO:0000259" key="5">
    <source>
        <dbReference type="SMART" id="SM00382"/>
    </source>
</evidence>
<dbReference type="GO" id="GO:0005524">
    <property type="term" value="F:ATP binding"/>
    <property type="evidence" value="ECO:0007669"/>
    <property type="project" value="UniProtKB-KW"/>
</dbReference>
<dbReference type="FunFam" id="3.40.50.300:FF:000216">
    <property type="entry name" value="Type VII secretion ATPase EccA"/>
    <property type="match status" value="1"/>
</dbReference>
<evidence type="ECO:0000256" key="2">
    <source>
        <dbReference type="ARBA" id="ARBA00022741"/>
    </source>
</evidence>
<geneLocation type="plasmid" evidence="7">
    <name>1</name>
</geneLocation>
<keyword evidence="2" id="KW-0547">Nucleotide-binding</keyword>
<dbReference type="SUPFAM" id="SSF52540">
    <property type="entry name" value="P-loop containing nucleoside triphosphate hydrolases"/>
    <property type="match status" value="1"/>
</dbReference>
<dbReference type="InterPro" id="IPR050773">
    <property type="entry name" value="CbxX/CfxQ_RuBisCO_ESX"/>
</dbReference>
<gene>
    <name evidence="7" type="primary">spoVK_2</name>
    <name evidence="6" type="synonym">spoVK_1</name>
    <name evidence="7" type="ORF">MBLL_01329</name>
    <name evidence="6" type="ORF">MBUL_03140</name>
    <name evidence="8" type="ORF">OICFNHDK_3381</name>
</gene>
<protein>
    <submittedName>
        <fullName evidence="7">Stage V sporulation protein K</fullName>
    </submittedName>
</protein>
<dbReference type="CDD" id="cd00009">
    <property type="entry name" value="AAA"/>
    <property type="match status" value="1"/>
</dbReference>
<name>A0A679JV62_9HYPH</name>
<reference evidence="8" key="1">
    <citation type="journal article" date="2016" name="Front. Microbiol.">
        <title>Genome Sequence of the Piezophilic, Mesophilic Sulfate-Reducing Bacterium Desulfovibrio indicus J2T.</title>
        <authorList>
            <person name="Cao J."/>
            <person name="Maignien L."/>
            <person name="Shao Z."/>
            <person name="Alain K."/>
            <person name="Jebbar M."/>
        </authorList>
    </citation>
    <scope>NUCLEOTIDE SEQUENCE</scope>
    <source>
        <strain evidence="8">DSM 21893</strain>
    </source>
</reference>
<evidence type="ECO:0000313" key="8">
    <source>
        <dbReference type="EMBL" id="GJD40905.1"/>
    </source>
</evidence>
<dbReference type="Gene3D" id="3.40.50.300">
    <property type="entry name" value="P-loop containing nucleotide triphosphate hydrolases"/>
    <property type="match status" value="1"/>
</dbReference>
<dbReference type="PANTHER" id="PTHR43392:SF2">
    <property type="entry name" value="AAA-TYPE ATPASE FAMILY PROTEIN _ ANKYRIN REPEAT FAMILY PROTEIN"/>
    <property type="match status" value="1"/>
</dbReference>
<dbReference type="Proteomes" id="UP001055307">
    <property type="component" value="Unassembled WGS sequence"/>
</dbReference>
<dbReference type="SMART" id="SM00382">
    <property type="entry name" value="AAA"/>
    <property type="match status" value="1"/>
</dbReference>
<dbReference type="Pfam" id="PF00004">
    <property type="entry name" value="AAA"/>
    <property type="match status" value="1"/>
</dbReference>